<evidence type="ECO:0000313" key="3">
    <source>
        <dbReference type="Proteomes" id="UP001438008"/>
    </source>
</evidence>
<evidence type="ECO:0000256" key="1">
    <source>
        <dbReference type="SAM" id="Phobius"/>
    </source>
</evidence>
<sequence>MTATRAFVIILVTAVCTLITRLVPFMLFGRKKEMPKAVNYLGAILPPAIMATLVVYCLKGADLFSPTHGIPELSATILTALLHAWKRNVLLSIAAGTFCYMLLVQVVF</sequence>
<keyword evidence="1" id="KW-1133">Transmembrane helix</keyword>
<proteinExistence type="predicted"/>
<accession>A0ABV1FJV0</accession>
<dbReference type="InterPro" id="IPR008407">
    <property type="entry name" value="Brnchd-chn_aa_trnsp_AzlD"/>
</dbReference>
<reference evidence="2 3" key="1">
    <citation type="submission" date="2024-03" db="EMBL/GenBank/DDBJ databases">
        <title>Human intestinal bacterial collection.</title>
        <authorList>
            <person name="Pauvert C."/>
            <person name="Hitch T.C.A."/>
            <person name="Clavel T."/>
        </authorList>
    </citation>
    <scope>NUCLEOTIDE SEQUENCE [LARGE SCALE GENOMIC DNA]</scope>
    <source>
        <strain evidence="2 3">CLA-AA-H132</strain>
    </source>
</reference>
<name>A0ABV1FJV0_9FIRM</name>
<comment type="caution">
    <text evidence="2">The sequence shown here is derived from an EMBL/GenBank/DDBJ whole genome shotgun (WGS) entry which is preliminary data.</text>
</comment>
<keyword evidence="1" id="KW-0812">Transmembrane</keyword>
<organism evidence="2 3">
    <name type="scientific">Laedolimicola intestinihominis</name>
    <dbReference type="NCBI Taxonomy" id="3133166"/>
    <lineage>
        <taxon>Bacteria</taxon>
        <taxon>Bacillati</taxon>
        <taxon>Bacillota</taxon>
        <taxon>Clostridia</taxon>
        <taxon>Lachnospirales</taxon>
        <taxon>Lachnospiraceae</taxon>
        <taxon>Laedolimicola</taxon>
    </lineage>
</organism>
<dbReference type="Pfam" id="PF05437">
    <property type="entry name" value="AzlD"/>
    <property type="match status" value="1"/>
</dbReference>
<feature type="transmembrane region" description="Helical" evidence="1">
    <location>
        <begin position="40"/>
        <end position="61"/>
    </location>
</feature>
<dbReference type="RefSeq" id="WP_349165056.1">
    <property type="nucleotide sequence ID" value="NZ_JBBMFE010000013.1"/>
</dbReference>
<dbReference type="PIRSF" id="PIRSF003203">
    <property type="entry name" value="AzlD"/>
    <property type="match status" value="1"/>
</dbReference>
<dbReference type="EMBL" id="JBBMFE010000013">
    <property type="protein sequence ID" value="MEQ2473347.1"/>
    <property type="molecule type" value="Genomic_DNA"/>
</dbReference>
<protein>
    <submittedName>
        <fullName evidence="2">AzlD domain-containing protein</fullName>
    </submittedName>
</protein>
<gene>
    <name evidence="2" type="ORF">WMO29_12740</name>
</gene>
<feature type="transmembrane region" description="Helical" evidence="1">
    <location>
        <begin position="89"/>
        <end position="107"/>
    </location>
</feature>
<dbReference type="Proteomes" id="UP001438008">
    <property type="component" value="Unassembled WGS sequence"/>
</dbReference>
<feature type="transmembrane region" description="Helical" evidence="1">
    <location>
        <begin position="6"/>
        <end position="28"/>
    </location>
</feature>
<keyword evidence="1" id="KW-0472">Membrane</keyword>
<evidence type="ECO:0000313" key="2">
    <source>
        <dbReference type="EMBL" id="MEQ2473347.1"/>
    </source>
</evidence>
<keyword evidence="3" id="KW-1185">Reference proteome</keyword>